<gene>
    <name evidence="1" type="ORF">PACLA_8A046014</name>
</gene>
<comment type="caution">
    <text evidence="1">The sequence shown here is derived from an EMBL/GenBank/DDBJ whole genome shotgun (WGS) entry which is preliminary data.</text>
</comment>
<dbReference type="InterPro" id="IPR029309">
    <property type="entry name" value="CaRF"/>
</dbReference>
<evidence type="ECO:0000313" key="1">
    <source>
        <dbReference type="EMBL" id="CAB4001306.1"/>
    </source>
</evidence>
<dbReference type="Pfam" id="PF15299">
    <property type="entry name" value="ALS2CR8"/>
    <property type="match status" value="1"/>
</dbReference>
<dbReference type="GO" id="GO:0003700">
    <property type="term" value="F:DNA-binding transcription factor activity"/>
    <property type="evidence" value="ECO:0007669"/>
    <property type="project" value="InterPro"/>
</dbReference>
<name>A0A6S7HAU5_PARCT</name>
<proteinExistence type="predicted"/>
<accession>A0A6S7HAU5</accession>
<dbReference type="AlphaFoldDB" id="A0A6S7HAU5"/>
<reference evidence="1" key="1">
    <citation type="submission" date="2020-04" db="EMBL/GenBank/DDBJ databases">
        <authorList>
            <person name="Alioto T."/>
            <person name="Alioto T."/>
            <person name="Gomez Garrido J."/>
        </authorList>
    </citation>
    <scope>NUCLEOTIDE SEQUENCE</scope>
    <source>
        <strain evidence="1">A484AB</strain>
    </source>
</reference>
<dbReference type="EMBL" id="CACRXK020004054">
    <property type="protein sequence ID" value="CAB4001306.1"/>
    <property type="molecule type" value="Genomic_DNA"/>
</dbReference>
<organism evidence="1 2">
    <name type="scientific">Paramuricea clavata</name>
    <name type="common">Red gorgonian</name>
    <name type="synonym">Violescent sea-whip</name>
    <dbReference type="NCBI Taxonomy" id="317549"/>
    <lineage>
        <taxon>Eukaryota</taxon>
        <taxon>Metazoa</taxon>
        <taxon>Cnidaria</taxon>
        <taxon>Anthozoa</taxon>
        <taxon>Octocorallia</taxon>
        <taxon>Malacalcyonacea</taxon>
        <taxon>Plexauridae</taxon>
        <taxon>Paramuricea</taxon>
    </lineage>
</organism>
<sequence>MFGKPFVITGTEIRLSLHGSEKDARGGWKQKTVNDHNYGRNPRVKLQGTRKLNCPATIQERVKFLIKISYFVSSKEANLMDLYMLLCGESVRKQKVMFEGK</sequence>
<evidence type="ECO:0000313" key="2">
    <source>
        <dbReference type="Proteomes" id="UP001152795"/>
    </source>
</evidence>
<protein>
    <submittedName>
        <fullName evidence="1">Uncharacterized protein</fullName>
    </submittedName>
</protein>
<dbReference type="Proteomes" id="UP001152795">
    <property type="component" value="Unassembled WGS sequence"/>
</dbReference>
<keyword evidence="2" id="KW-1185">Reference proteome</keyword>